<evidence type="ECO:0000256" key="3">
    <source>
        <dbReference type="ARBA" id="ARBA00012438"/>
    </source>
</evidence>
<dbReference type="EMBL" id="AYSL01001445">
    <property type="protein sequence ID" value="KTF05981.1"/>
    <property type="molecule type" value="Genomic_DNA"/>
</dbReference>
<evidence type="ECO:0000256" key="9">
    <source>
        <dbReference type="ARBA" id="ARBA00022840"/>
    </source>
</evidence>
<feature type="transmembrane region" description="Helical" evidence="11">
    <location>
        <begin position="13"/>
        <end position="35"/>
    </location>
</feature>
<dbReference type="AlphaFoldDB" id="A0A1B6NRQ4"/>
<evidence type="ECO:0000256" key="2">
    <source>
        <dbReference type="ARBA" id="ARBA00004651"/>
    </source>
</evidence>
<evidence type="ECO:0000259" key="12">
    <source>
        <dbReference type="PROSITE" id="PS50109"/>
    </source>
</evidence>
<dbReference type="InterPro" id="IPR005467">
    <property type="entry name" value="His_kinase_dom"/>
</dbReference>
<evidence type="ECO:0000313" key="14">
    <source>
        <dbReference type="EMBL" id="KTF05981.1"/>
    </source>
</evidence>
<keyword evidence="4" id="KW-1003">Cell membrane</keyword>
<feature type="compositionally biased region" description="Polar residues" evidence="10">
    <location>
        <begin position="428"/>
        <end position="439"/>
    </location>
</feature>
<keyword evidence="7" id="KW-0547">Nucleotide-binding</keyword>
<dbReference type="SUPFAM" id="SSF158472">
    <property type="entry name" value="HAMP domain-like"/>
    <property type="match status" value="1"/>
</dbReference>
<gene>
    <name evidence="14" type="ORF">MGSAQ_002520</name>
</gene>
<feature type="region of interest" description="Disordered" evidence="10">
    <location>
        <begin position="415"/>
        <end position="445"/>
    </location>
</feature>
<dbReference type="SMART" id="SM00387">
    <property type="entry name" value="HATPase_c"/>
    <property type="match status" value="1"/>
</dbReference>
<feature type="domain" description="HAMP" evidence="13">
    <location>
        <begin position="190"/>
        <end position="242"/>
    </location>
</feature>
<dbReference type="PRINTS" id="PR00344">
    <property type="entry name" value="BCTRLSENSOR"/>
</dbReference>
<comment type="subcellular location">
    <subcellularLocation>
        <location evidence="2">Cell membrane</location>
        <topology evidence="2">Multi-pass membrane protein</topology>
    </subcellularLocation>
</comment>
<protein>
    <recommendedName>
        <fullName evidence="3">histidine kinase</fullName>
        <ecNumber evidence="3">2.7.13.3</ecNumber>
    </recommendedName>
</protein>
<feature type="compositionally biased region" description="Low complexity" evidence="10">
    <location>
        <begin position="569"/>
        <end position="582"/>
    </location>
</feature>
<dbReference type="Pfam" id="PF00672">
    <property type="entry name" value="HAMP"/>
    <property type="match status" value="1"/>
</dbReference>
<keyword evidence="11" id="KW-0472">Membrane</keyword>
<evidence type="ECO:0000256" key="7">
    <source>
        <dbReference type="ARBA" id="ARBA00022741"/>
    </source>
</evidence>
<dbReference type="PROSITE" id="PS50885">
    <property type="entry name" value="HAMP"/>
    <property type="match status" value="1"/>
</dbReference>
<keyword evidence="5" id="KW-0597">Phosphoprotein</keyword>
<dbReference type="Gene3D" id="1.10.287.130">
    <property type="match status" value="1"/>
</dbReference>
<dbReference type="GO" id="GO:0000155">
    <property type="term" value="F:phosphorelay sensor kinase activity"/>
    <property type="evidence" value="ECO:0007669"/>
    <property type="project" value="InterPro"/>
</dbReference>
<dbReference type="Gene3D" id="6.10.340.10">
    <property type="match status" value="1"/>
</dbReference>
<feature type="domain" description="Histidine kinase" evidence="12">
    <location>
        <begin position="250"/>
        <end position="679"/>
    </location>
</feature>
<dbReference type="Pfam" id="PF00512">
    <property type="entry name" value="HisKA"/>
    <property type="match status" value="1"/>
</dbReference>
<evidence type="ECO:0000256" key="6">
    <source>
        <dbReference type="ARBA" id="ARBA00022679"/>
    </source>
</evidence>
<dbReference type="Gene3D" id="3.30.565.10">
    <property type="entry name" value="Histidine kinase-like ATPase, C-terminal domain"/>
    <property type="match status" value="1"/>
</dbReference>
<keyword evidence="6" id="KW-0808">Transferase</keyword>
<dbReference type="PANTHER" id="PTHR44936:SF10">
    <property type="entry name" value="SENSOR PROTEIN RSTB"/>
    <property type="match status" value="1"/>
</dbReference>
<organism evidence="14">
    <name type="scientific">marine sediment metagenome</name>
    <dbReference type="NCBI Taxonomy" id="412755"/>
    <lineage>
        <taxon>unclassified sequences</taxon>
        <taxon>metagenomes</taxon>
        <taxon>ecological metagenomes</taxon>
    </lineage>
</organism>
<evidence type="ECO:0000256" key="11">
    <source>
        <dbReference type="SAM" id="Phobius"/>
    </source>
</evidence>
<feature type="compositionally biased region" description="Acidic residues" evidence="10">
    <location>
        <begin position="415"/>
        <end position="427"/>
    </location>
</feature>
<feature type="transmembrane region" description="Helical" evidence="11">
    <location>
        <begin position="166"/>
        <end position="189"/>
    </location>
</feature>
<evidence type="ECO:0000256" key="1">
    <source>
        <dbReference type="ARBA" id="ARBA00000085"/>
    </source>
</evidence>
<name>A0A1B6NRQ4_9ZZZZ</name>
<reference evidence="14" key="1">
    <citation type="submission" date="2013-11" db="EMBL/GenBank/DDBJ databases">
        <title>Microbial diversity, functional groups and degradation webs in Northern and Southern Mediterranean and Red Sea marine crude oil polluted sites.</title>
        <authorList>
            <person name="Daffonchio D."/>
            <person name="Mapelli F."/>
            <person name="Ferrer M."/>
            <person name="Richter M."/>
            <person name="Cherif A."/>
            <person name="Malkawi H.I."/>
            <person name="Yakimov M.M."/>
            <person name="Abdel-Fattah Y.R."/>
            <person name="Blaghen M."/>
            <person name="Golyshin P.N."/>
            <person name="Kalogerakis N."/>
            <person name="Boon N."/>
            <person name="Magagnini M."/>
            <person name="Fava F."/>
        </authorList>
    </citation>
    <scope>NUCLEOTIDE SEQUENCE</scope>
</reference>
<comment type="caution">
    <text evidence="14">The sequence shown here is derived from an EMBL/GenBank/DDBJ whole genome shotgun (WGS) entry which is preliminary data.</text>
</comment>
<dbReference type="InterPro" id="IPR036890">
    <property type="entry name" value="HATPase_C_sf"/>
</dbReference>
<accession>A0A1B6NRQ4</accession>
<dbReference type="SUPFAM" id="SSF47384">
    <property type="entry name" value="Homodimeric domain of signal transducing histidine kinase"/>
    <property type="match status" value="1"/>
</dbReference>
<feature type="region of interest" description="Disordered" evidence="10">
    <location>
        <begin position="505"/>
        <end position="586"/>
    </location>
</feature>
<keyword evidence="9 14" id="KW-0067">ATP-binding</keyword>
<dbReference type="GO" id="GO:0005524">
    <property type="term" value="F:ATP binding"/>
    <property type="evidence" value="ECO:0007669"/>
    <property type="project" value="UniProtKB-KW"/>
</dbReference>
<dbReference type="PROSITE" id="PS50109">
    <property type="entry name" value="HIS_KIN"/>
    <property type="match status" value="1"/>
</dbReference>
<dbReference type="SMART" id="SM00388">
    <property type="entry name" value="HisKA"/>
    <property type="match status" value="1"/>
</dbReference>
<evidence type="ECO:0000256" key="8">
    <source>
        <dbReference type="ARBA" id="ARBA00022777"/>
    </source>
</evidence>
<dbReference type="InterPro" id="IPR050980">
    <property type="entry name" value="2C_sensor_his_kinase"/>
</dbReference>
<comment type="catalytic activity">
    <reaction evidence="1">
        <text>ATP + protein L-histidine = ADP + protein N-phospho-L-histidine.</text>
        <dbReference type="EC" id="2.7.13.3"/>
    </reaction>
</comment>
<evidence type="ECO:0000259" key="13">
    <source>
        <dbReference type="PROSITE" id="PS50885"/>
    </source>
</evidence>
<dbReference type="InterPro" id="IPR003660">
    <property type="entry name" value="HAMP_dom"/>
</dbReference>
<dbReference type="CDD" id="cd06225">
    <property type="entry name" value="HAMP"/>
    <property type="match status" value="1"/>
</dbReference>
<keyword evidence="11" id="KW-0812">Transmembrane</keyword>
<dbReference type="InterPro" id="IPR004358">
    <property type="entry name" value="Sig_transdc_His_kin-like_C"/>
</dbReference>
<proteinExistence type="predicted"/>
<evidence type="ECO:0000256" key="5">
    <source>
        <dbReference type="ARBA" id="ARBA00022553"/>
    </source>
</evidence>
<evidence type="ECO:0000256" key="10">
    <source>
        <dbReference type="SAM" id="MobiDB-lite"/>
    </source>
</evidence>
<sequence>MQHLGFRSVFAKLFASVMLALILFAVAMVLLTQLVHDKDAGIRSEVLATQILGQIDPFLHELNTAISKDNRLQSRFMLAVVKKSFDIFDESLQAKMGLYDSDGHLLMQTDHSDLPLELPPTPSLLSRVFPSFSDTATTQQAQVYSSTGYTLLYESRLPPKKPALSAALNLFTGTLLLLLIMAGVLWIIARTMTWRINQMSQQMTQLGDGDFTVRVNARGNDEIASLARGFNQAAQKIEHLVDANNLLLAHASHELRTPITRIRLQIEMMDMLASGLPADTKSKFDKRAHAITRDLSGLNDLVESILLVSRLDAGHALQQIENLDLYDLVNQERQHYPEATLIGEHIMIDGQSSMLTHLIRNLLTNAMLHGKPPITVLLYGVQTIEDAGTVPDYLLQTVLSSSFTDYNSLLDFDSYEEPLDTNSDEQESASPENADSTLSNKDKIDSVEPIAVLPAPPIYKNGENLTVGEDVNADLNFIKNIPSSVKPDAHITSTDLDKVIWKAVPDSKDTSDSNKDAKKSVHDNLIESTDGTIDNRAHALENDSNRKTDKVATDTTIHKNGSKDKAKNSAKANTQNNNEAAATPRKEGLFAKHLKKAKTEPVRPLPKYAVLAVIDEGTGIPEEKREEVFSPFVRLQQKNKGSGLGLSLVSQIVTAHQGRITTDTLNGHTRFLVAIPVEHNPHYNQHE</sequence>
<dbReference type="EC" id="2.7.13.3" evidence="3"/>
<dbReference type="SMART" id="SM00304">
    <property type="entry name" value="HAMP"/>
    <property type="match status" value="1"/>
</dbReference>
<dbReference type="Pfam" id="PF02518">
    <property type="entry name" value="HATPase_c"/>
    <property type="match status" value="1"/>
</dbReference>
<dbReference type="GO" id="GO:0005886">
    <property type="term" value="C:plasma membrane"/>
    <property type="evidence" value="ECO:0007669"/>
    <property type="project" value="UniProtKB-SubCell"/>
</dbReference>
<dbReference type="SUPFAM" id="SSF55874">
    <property type="entry name" value="ATPase domain of HSP90 chaperone/DNA topoisomerase II/histidine kinase"/>
    <property type="match status" value="1"/>
</dbReference>
<feature type="compositionally biased region" description="Basic and acidic residues" evidence="10">
    <location>
        <begin position="505"/>
        <end position="525"/>
    </location>
</feature>
<keyword evidence="8" id="KW-0418">Kinase</keyword>
<keyword evidence="11" id="KW-1133">Transmembrane helix</keyword>
<dbReference type="CDD" id="cd00082">
    <property type="entry name" value="HisKA"/>
    <property type="match status" value="1"/>
</dbReference>
<dbReference type="InterPro" id="IPR003594">
    <property type="entry name" value="HATPase_dom"/>
</dbReference>
<feature type="compositionally biased region" description="Basic and acidic residues" evidence="10">
    <location>
        <begin position="533"/>
        <end position="552"/>
    </location>
</feature>
<dbReference type="PANTHER" id="PTHR44936">
    <property type="entry name" value="SENSOR PROTEIN CREC"/>
    <property type="match status" value="1"/>
</dbReference>
<dbReference type="InterPro" id="IPR036097">
    <property type="entry name" value="HisK_dim/P_sf"/>
</dbReference>
<dbReference type="InterPro" id="IPR003661">
    <property type="entry name" value="HisK_dim/P_dom"/>
</dbReference>
<evidence type="ECO:0000256" key="4">
    <source>
        <dbReference type="ARBA" id="ARBA00022475"/>
    </source>
</evidence>